<evidence type="ECO:0000313" key="3">
    <source>
        <dbReference type="EMBL" id="LAC23889.1"/>
    </source>
</evidence>
<dbReference type="PANTHER" id="PTHR10182">
    <property type="entry name" value="CALCIUM-BINDING PROTEIN 39-RELATED"/>
    <property type="match status" value="1"/>
</dbReference>
<dbReference type="GO" id="GO:0043539">
    <property type="term" value="F:protein serine/threonine kinase activator activity"/>
    <property type="evidence" value="ECO:0007669"/>
    <property type="project" value="TreeGrafter"/>
</dbReference>
<dbReference type="Gene3D" id="1.25.10.10">
    <property type="entry name" value="Leucine-rich Repeat Variant"/>
    <property type="match status" value="1"/>
</dbReference>
<dbReference type="InterPro" id="IPR016024">
    <property type="entry name" value="ARM-type_fold"/>
</dbReference>
<evidence type="ECO:0000256" key="2">
    <source>
        <dbReference type="SAM" id="MobiDB-lite"/>
    </source>
</evidence>
<dbReference type="InterPro" id="IPR011989">
    <property type="entry name" value="ARM-like"/>
</dbReference>
<dbReference type="InterPro" id="IPR013878">
    <property type="entry name" value="Mo25"/>
</dbReference>
<organism evidence="3">
    <name type="scientific">Hirondellea gigas</name>
    <dbReference type="NCBI Taxonomy" id="1518452"/>
    <lineage>
        <taxon>Eukaryota</taxon>
        <taxon>Metazoa</taxon>
        <taxon>Ecdysozoa</taxon>
        <taxon>Arthropoda</taxon>
        <taxon>Crustacea</taxon>
        <taxon>Multicrustacea</taxon>
        <taxon>Malacostraca</taxon>
        <taxon>Eumalacostraca</taxon>
        <taxon>Peracarida</taxon>
        <taxon>Amphipoda</taxon>
        <taxon>Amphilochidea</taxon>
        <taxon>Lysianassida</taxon>
        <taxon>Lysianassidira</taxon>
        <taxon>Lysianassoidea</taxon>
        <taxon>Lysianassidae</taxon>
        <taxon>Hirondellea</taxon>
    </lineage>
</organism>
<dbReference type="Pfam" id="PF08569">
    <property type="entry name" value="Mo25"/>
    <property type="match status" value="1"/>
</dbReference>
<reference evidence="3" key="1">
    <citation type="submission" date="2017-11" db="EMBL/GenBank/DDBJ databases">
        <title>The sensing device of the deep-sea amphipod.</title>
        <authorList>
            <person name="Kobayashi H."/>
            <person name="Nagahama T."/>
            <person name="Arai W."/>
            <person name="Sasagawa Y."/>
            <person name="Umeda M."/>
            <person name="Hayashi T."/>
            <person name="Nikaido I."/>
            <person name="Watanabe H."/>
            <person name="Oguri K."/>
            <person name="Kitazato H."/>
            <person name="Fujioka K."/>
            <person name="Kido Y."/>
            <person name="Takami H."/>
        </authorList>
    </citation>
    <scope>NUCLEOTIDE SEQUENCE</scope>
    <source>
        <tissue evidence="3">Whole body</tissue>
    </source>
</reference>
<protein>
    <submittedName>
        <fullName evidence="3">MO25-like protein At5g47540 isoform X2</fullName>
    </submittedName>
</protein>
<feature type="region of interest" description="Disordered" evidence="2">
    <location>
        <begin position="332"/>
        <end position="391"/>
    </location>
</feature>
<dbReference type="GO" id="GO:0035556">
    <property type="term" value="P:intracellular signal transduction"/>
    <property type="evidence" value="ECO:0007669"/>
    <property type="project" value="TreeGrafter"/>
</dbReference>
<dbReference type="SUPFAM" id="SSF48371">
    <property type="entry name" value="ARM repeat"/>
    <property type="match status" value="1"/>
</dbReference>
<dbReference type="PANTHER" id="PTHR10182:SF3">
    <property type="entry name" value="PROTEIN MO25"/>
    <property type="match status" value="1"/>
</dbReference>
<proteinExistence type="evidence at transcript level"/>
<sequence>MAFLFKKKPAELCKNLLKHLTSPQEETDTGEEKGKKDEKIAGIVVQIRVMLYGDEETEPKIVNIQKLRDELTNENNLLIILIQGIPTFDLKTQKEVVKIVTFFLRRGRQNAFVEYFSAHLKIIGILMKGYEDKRVAMHHGPIIRECIAHKELCTIFLDITHVSKFFELVRQPSADLASDVFITLRKLLFDHKSAAGRFLDANYETIFDDYFVTLLSSENFVTRKKALTLLHDLLLEKKNQKQLFRYVSDTKHLKSIMNMLRIKKIVLQFAVFDVFKLFLANTRKSPSIVKILHTNRDILKGFLEKLEIEGNPEFVADKQFLLRQLDELELLKPQDDDETKIPHPSPSTNSPATDADDVSDTVRSEKPNDTPQSKKNIKPEASRETSSGNGT</sequence>
<evidence type="ECO:0000256" key="1">
    <source>
        <dbReference type="ARBA" id="ARBA00011012"/>
    </source>
</evidence>
<comment type="similarity">
    <text evidence="1">Belongs to the Mo25 family.</text>
</comment>
<name>A0A6A7G0M5_9CRUS</name>
<dbReference type="EMBL" id="IACT01004708">
    <property type="protein sequence ID" value="LAC23889.1"/>
    <property type="molecule type" value="mRNA"/>
</dbReference>
<accession>A0A6A7G0M5</accession>
<dbReference type="AlphaFoldDB" id="A0A6A7G0M5"/>